<reference evidence="2" key="1">
    <citation type="submission" date="2020-03" db="EMBL/GenBank/DDBJ databases">
        <title>The deep terrestrial virosphere.</title>
        <authorList>
            <person name="Holmfeldt K."/>
            <person name="Nilsson E."/>
            <person name="Simone D."/>
            <person name="Lopez-Fernandez M."/>
            <person name="Wu X."/>
            <person name="de Brujin I."/>
            <person name="Lundin D."/>
            <person name="Andersson A."/>
            <person name="Bertilsson S."/>
            <person name="Dopson M."/>
        </authorList>
    </citation>
    <scope>NUCLEOTIDE SEQUENCE</scope>
    <source>
        <strain evidence="2">MM415A00243</strain>
        <strain evidence="1">MM415B00422</strain>
        <strain evidence="3">TM448B02010</strain>
    </source>
</reference>
<evidence type="ECO:0000313" key="3">
    <source>
        <dbReference type="EMBL" id="QJI00623.1"/>
    </source>
</evidence>
<name>A0A6M3KPK9_9ZZZZ</name>
<protein>
    <submittedName>
        <fullName evidence="2">Uncharacterized protein</fullName>
    </submittedName>
</protein>
<accession>A0A6M3KPK9</accession>
<evidence type="ECO:0000313" key="2">
    <source>
        <dbReference type="EMBL" id="QJA83996.1"/>
    </source>
</evidence>
<dbReference type="EMBL" id="MT141535">
    <property type="protein sequence ID" value="QJA65296.1"/>
    <property type="molecule type" value="Genomic_DNA"/>
</dbReference>
<dbReference type="EMBL" id="MT144865">
    <property type="protein sequence ID" value="QJI00623.1"/>
    <property type="molecule type" value="Genomic_DNA"/>
</dbReference>
<organism evidence="2">
    <name type="scientific">viral metagenome</name>
    <dbReference type="NCBI Taxonomy" id="1070528"/>
    <lineage>
        <taxon>unclassified sequences</taxon>
        <taxon>metagenomes</taxon>
        <taxon>organismal metagenomes</taxon>
    </lineage>
</organism>
<gene>
    <name evidence="2" type="ORF">MM415A00243_0058</name>
    <name evidence="1" type="ORF">MM415B00422_0058</name>
    <name evidence="3" type="ORF">TM448B02010_0003</name>
</gene>
<evidence type="ECO:0000313" key="1">
    <source>
        <dbReference type="EMBL" id="QJA65296.1"/>
    </source>
</evidence>
<dbReference type="AlphaFoldDB" id="A0A6M3KPK9"/>
<proteinExistence type="predicted"/>
<sequence length="169" mass="18066">MSEKAAKAKRQLQDQSQAKWEAQRHRAEVGKCATCAYLEEIEAQVAQDGAVVMVRGQCRLLPPTMNAAPVPVQQSALAGAQTSIGFVRESEWLLVLGDWGCGQHRPRVAAKAFAQSIINHTPPGADQSDAIRLVLGGRLSIDSAASEALRLTQARADEHAACGVLGKNE</sequence>
<dbReference type="EMBL" id="MT142521">
    <property type="protein sequence ID" value="QJA83996.1"/>
    <property type="molecule type" value="Genomic_DNA"/>
</dbReference>